<proteinExistence type="inferred from homology"/>
<protein>
    <submittedName>
        <fullName evidence="3">GIY-YIG nuclease family protein</fullName>
    </submittedName>
</protein>
<dbReference type="PROSITE" id="PS50164">
    <property type="entry name" value="GIY_YIG"/>
    <property type="match status" value="1"/>
</dbReference>
<dbReference type="RefSeq" id="WP_187303043.1">
    <property type="nucleotide sequence ID" value="NZ_CBCTON010000005.1"/>
</dbReference>
<evidence type="ECO:0000313" key="3">
    <source>
        <dbReference type="EMBL" id="MBC6679937.1"/>
    </source>
</evidence>
<organism evidence="3 4">
    <name type="scientific">Zhenpiania hominis</name>
    <dbReference type="NCBI Taxonomy" id="2763644"/>
    <lineage>
        <taxon>Bacteria</taxon>
        <taxon>Bacillati</taxon>
        <taxon>Bacillota</taxon>
        <taxon>Clostridia</taxon>
        <taxon>Peptostreptococcales</taxon>
        <taxon>Anaerovoracaceae</taxon>
        <taxon>Zhenpiania</taxon>
    </lineage>
</organism>
<name>A0A923NML8_9FIRM</name>
<dbReference type="InterPro" id="IPR050190">
    <property type="entry name" value="UPF0213_domain"/>
</dbReference>
<reference evidence="3" key="1">
    <citation type="submission" date="2020-08" db="EMBL/GenBank/DDBJ databases">
        <title>Genome public.</title>
        <authorList>
            <person name="Liu C."/>
            <person name="Sun Q."/>
        </authorList>
    </citation>
    <scope>NUCLEOTIDE SEQUENCE</scope>
    <source>
        <strain evidence="3">BX12</strain>
    </source>
</reference>
<sequence length="92" mass="10496">MEKKPCVYILKCRDGSYYTGWTNDIEKRLAAHNSGTGAKYTKSRRPAVLVYIEYVPDKSAALKREAAIKRLSRTRKRNLIETAALPDHLSLK</sequence>
<evidence type="ECO:0000259" key="2">
    <source>
        <dbReference type="PROSITE" id="PS50164"/>
    </source>
</evidence>
<dbReference type="SUPFAM" id="SSF82771">
    <property type="entry name" value="GIY-YIG endonuclease"/>
    <property type="match status" value="1"/>
</dbReference>
<keyword evidence="4" id="KW-1185">Reference proteome</keyword>
<dbReference type="AlphaFoldDB" id="A0A923NML8"/>
<dbReference type="Pfam" id="PF01541">
    <property type="entry name" value="GIY-YIG"/>
    <property type="match status" value="1"/>
</dbReference>
<dbReference type="PANTHER" id="PTHR34477">
    <property type="entry name" value="UPF0213 PROTEIN YHBQ"/>
    <property type="match status" value="1"/>
</dbReference>
<comment type="caution">
    <text evidence="3">The sequence shown here is derived from an EMBL/GenBank/DDBJ whole genome shotgun (WGS) entry which is preliminary data.</text>
</comment>
<gene>
    <name evidence="3" type="ORF">H9L42_08855</name>
</gene>
<dbReference type="Proteomes" id="UP000602647">
    <property type="component" value="Unassembled WGS sequence"/>
</dbReference>
<evidence type="ECO:0000256" key="1">
    <source>
        <dbReference type="ARBA" id="ARBA00007435"/>
    </source>
</evidence>
<dbReference type="CDD" id="cd10456">
    <property type="entry name" value="GIY-YIG_UPF0213"/>
    <property type="match status" value="1"/>
</dbReference>
<feature type="domain" description="GIY-YIG" evidence="2">
    <location>
        <begin position="3"/>
        <end position="78"/>
    </location>
</feature>
<dbReference type="EMBL" id="JACRYT010000008">
    <property type="protein sequence ID" value="MBC6679937.1"/>
    <property type="molecule type" value="Genomic_DNA"/>
</dbReference>
<dbReference type="InterPro" id="IPR035901">
    <property type="entry name" value="GIY-YIG_endonuc_sf"/>
</dbReference>
<dbReference type="InterPro" id="IPR000305">
    <property type="entry name" value="GIY-YIG_endonuc"/>
</dbReference>
<dbReference type="Gene3D" id="3.40.1440.10">
    <property type="entry name" value="GIY-YIG endonuclease"/>
    <property type="match status" value="1"/>
</dbReference>
<dbReference type="PANTHER" id="PTHR34477:SF1">
    <property type="entry name" value="UPF0213 PROTEIN YHBQ"/>
    <property type="match status" value="1"/>
</dbReference>
<comment type="similarity">
    <text evidence="1">Belongs to the UPF0213 family.</text>
</comment>
<evidence type="ECO:0000313" key="4">
    <source>
        <dbReference type="Proteomes" id="UP000602647"/>
    </source>
</evidence>
<accession>A0A923NML8</accession>